<dbReference type="AlphaFoldDB" id="A0A438EGM7"/>
<name>A0A438EGM7_VITVI</name>
<dbReference type="Proteomes" id="UP000288805">
    <property type="component" value="Unassembled WGS sequence"/>
</dbReference>
<evidence type="ECO:0000313" key="2">
    <source>
        <dbReference type="Proteomes" id="UP000288805"/>
    </source>
</evidence>
<dbReference type="PANTHER" id="PTHR33710">
    <property type="entry name" value="BNAC02G09200D PROTEIN"/>
    <property type="match status" value="1"/>
</dbReference>
<dbReference type="InterPro" id="IPR036691">
    <property type="entry name" value="Endo/exonu/phosph_ase_sf"/>
</dbReference>
<evidence type="ECO:0000313" key="1">
    <source>
        <dbReference type="EMBL" id="RVW46812.1"/>
    </source>
</evidence>
<gene>
    <name evidence="1" type="ORF">CK203_075677</name>
</gene>
<comment type="caution">
    <text evidence="1">The sequence shown here is derived from an EMBL/GenBank/DDBJ whole genome shotgun (WGS) entry which is preliminary data.</text>
</comment>
<proteinExistence type="predicted"/>
<accession>A0A438EGM7</accession>
<dbReference type="EMBL" id="QGNW01001297">
    <property type="protein sequence ID" value="RVW46812.1"/>
    <property type="molecule type" value="Genomic_DNA"/>
</dbReference>
<reference evidence="1 2" key="1">
    <citation type="journal article" date="2018" name="PLoS Genet.">
        <title>Population sequencing reveals clonal diversity and ancestral inbreeding in the grapevine cultivar Chardonnay.</title>
        <authorList>
            <person name="Roach M.J."/>
            <person name="Johnson D.L."/>
            <person name="Bohlmann J."/>
            <person name="van Vuuren H.J."/>
            <person name="Jones S.J."/>
            <person name="Pretorius I.S."/>
            <person name="Schmidt S.A."/>
            <person name="Borneman A.R."/>
        </authorList>
    </citation>
    <scope>NUCLEOTIDE SEQUENCE [LARGE SCALE GENOMIC DNA]</scope>
    <source>
        <strain evidence="2">cv. Chardonnay</strain>
        <tissue evidence="1">Leaf</tissue>
    </source>
</reference>
<dbReference type="PANTHER" id="PTHR33710:SF71">
    <property type="entry name" value="ENDONUCLEASE_EXONUCLEASE_PHOSPHATASE DOMAIN-CONTAINING PROTEIN"/>
    <property type="match status" value="1"/>
</dbReference>
<dbReference type="SUPFAM" id="SSF56219">
    <property type="entry name" value="DNase I-like"/>
    <property type="match status" value="1"/>
</dbReference>
<dbReference type="Gene3D" id="3.60.10.10">
    <property type="entry name" value="Endonuclease/exonuclease/phosphatase"/>
    <property type="match status" value="1"/>
</dbReference>
<protein>
    <submittedName>
        <fullName evidence="1">Uncharacterized protein</fullName>
    </submittedName>
</protein>
<organism evidence="1 2">
    <name type="scientific">Vitis vinifera</name>
    <name type="common">Grape</name>
    <dbReference type="NCBI Taxonomy" id="29760"/>
    <lineage>
        <taxon>Eukaryota</taxon>
        <taxon>Viridiplantae</taxon>
        <taxon>Streptophyta</taxon>
        <taxon>Embryophyta</taxon>
        <taxon>Tracheophyta</taxon>
        <taxon>Spermatophyta</taxon>
        <taxon>Magnoliopsida</taxon>
        <taxon>eudicotyledons</taxon>
        <taxon>Gunneridae</taxon>
        <taxon>Pentapetalae</taxon>
        <taxon>rosids</taxon>
        <taxon>Vitales</taxon>
        <taxon>Vitaceae</taxon>
        <taxon>Viteae</taxon>
        <taxon>Vitis</taxon>
    </lineage>
</organism>
<sequence length="983" mass="110455">MEKGERGGGRSWFAVDLKSFEISIKGVEACCREEKFEKVVKSWEEEGRRFRLERHANEAGRFILCSVRDLEAKRVGLGIVGAKEGKRGEAQAEEEEKNRSFVEVAKAKVGRIGDAVWIQLGGQSFEKQGEAIRALSCGKVGSRVWPVSGFRLFKDLGEKAMEFERGKEAERVLGRGNRRFQNRFLHLERWIPEVGCFRLGIHANQCWVRAVGLPLNFWNWEWARLLVKTDERDLPWSLHLVVGSLCFVIQLWWEVPPWVLVAMLTQGRGWSKGDEGCMDLHMGSSMGHSGVQGSVGAVEEDRVEQVGVVSVEYGLGMAGIPRQGKGSGLSAHWAESIKGGNIKLLGAHEVCQRAVGLRESLAQKGHHLSLGGLEDGELRVSGQPICQEGLAQLDNIEGLKRVKAPVSSCVEPRLVEAIVGVASLVAVREKNGADEALLKEAFRYPHSETCSFLSFGEKEGSFKRSLDQKELKKLESSVNYCGVGEVRGYFRLLTEVGVLVVLGVESGFSRVYGPTLKEEREVCWVELGVVRGLWGGPWCVIGDFNVVRFPEENSRRGRLTYSMRKFLEIIEDLELRDLPLHGGSFTWKGGLNNHSRIDWFLVSNEWEEHFSGAVQSVLRKPVSNHFPILLDGGEPRGGPMLFRFENMWLKEEGFKEKEVDARSGANENFKKWALLEKISWRHKSREVWLREGDRNTSFFHKMANAQRRRNLLSRVGDLALGGCLLRGWSLWMQLGWRSLFWRFCEGGSHGFLREFHNHGRFVRSLNATFIVLIPKKGVAEDLRDCMPISLVGGLYKWLAKVLANRLKMVVGKVVSKAQNAFVEGRQILDAVFVANELVEICVPLDDFDLILGVDFLLRDKVALIPHLGGLMVLEEKQPCIVKALRAKDGGKGQPEMLSAIQLKKGLKKGQETYVAALIEIKERQSVDVLDLVVKILKEFRDVMPAELPKELPPQRPIDHKIELLPGTKAPAQAPYRMPPAELL</sequence>